<evidence type="ECO:0000259" key="7">
    <source>
        <dbReference type="PROSITE" id="PS50928"/>
    </source>
</evidence>
<protein>
    <submittedName>
        <fullName evidence="8">Phosphate-import permease protein PhnE</fullName>
    </submittedName>
</protein>
<reference evidence="9" key="1">
    <citation type="submission" date="2015-07" db="EMBL/GenBank/DDBJ databases">
        <authorList>
            <person name="Rodrigo-Torres Lidia"/>
            <person name="Arahal R.David."/>
        </authorList>
    </citation>
    <scope>NUCLEOTIDE SEQUENCE [LARGE SCALE GENOMIC DNA]</scope>
    <source>
        <strain evidence="9">CECT 5096</strain>
    </source>
</reference>
<keyword evidence="2 6" id="KW-0813">Transport</keyword>
<evidence type="ECO:0000313" key="9">
    <source>
        <dbReference type="Proteomes" id="UP000049983"/>
    </source>
</evidence>
<dbReference type="OrthoDB" id="7820570at2"/>
<dbReference type="Pfam" id="PF00528">
    <property type="entry name" value="BPD_transp_1"/>
    <property type="match status" value="1"/>
</dbReference>
<keyword evidence="4 6" id="KW-1133">Transmembrane helix</keyword>
<dbReference type="GO" id="GO:0015416">
    <property type="term" value="F:ABC-type phosphonate transporter activity"/>
    <property type="evidence" value="ECO:0007669"/>
    <property type="project" value="InterPro"/>
</dbReference>
<feature type="transmembrane region" description="Helical" evidence="6">
    <location>
        <begin position="27"/>
        <end position="47"/>
    </location>
</feature>
<proteinExistence type="inferred from homology"/>
<dbReference type="STRING" id="311410.LA5095_02902"/>
<comment type="subcellular location">
    <subcellularLocation>
        <location evidence="1 6">Cell membrane</location>
        <topology evidence="1 6">Multi-pass membrane protein</topology>
    </subcellularLocation>
</comment>
<dbReference type="InterPro" id="IPR035906">
    <property type="entry name" value="MetI-like_sf"/>
</dbReference>
<keyword evidence="5 6" id="KW-0472">Membrane</keyword>
<dbReference type="CDD" id="cd06261">
    <property type="entry name" value="TM_PBP2"/>
    <property type="match status" value="1"/>
</dbReference>
<evidence type="ECO:0000256" key="6">
    <source>
        <dbReference type="RuleBase" id="RU363032"/>
    </source>
</evidence>
<feature type="transmembrane region" description="Helical" evidence="6">
    <location>
        <begin position="93"/>
        <end position="113"/>
    </location>
</feature>
<dbReference type="NCBIfam" id="TIGR01097">
    <property type="entry name" value="PhnE"/>
    <property type="match status" value="1"/>
</dbReference>
<dbReference type="GO" id="GO:0005886">
    <property type="term" value="C:plasma membrane"/>
    <property type="evidence" value="ECO:0007669"/>
    <property type="project" value="UniProtKB-SubCell"/>
</dbReference>
<dbReference type="InterPro" id="IPR000515">
    <property type="entry name" value="MetI-like"/>
</dbReference>
<feature type="transmembrane region" description="Helical" evidence="6">
    <location>
        <begin position="252"/>
        <end position="273"/>
    </location>
</feature>
<evidence type="ECO:0000256" key="5">
    <source>
        <dbReference type="ARBA" id="ARBA00023136"/>
    </source>
</evidence>
<dbReference type="GeneID" id="97667737"/>
<feature type="transmembrane region" description="Helical" evidence="6">
    <location>
        <begin position="139"/>
        <end position="162"/>
    </location>
</feature>
<keyword evidence="9" id="KW-1185">Reference proteome</keyword>
<gene>
    <name evidence="8" type="primary">phnE_3</name>
    <name evidence="8" type="ORF">LA5096_00271</name>
</gene>
<sequence>MEKVTRDLDTARRQVPGAFDSPRKKRLIHAGGWTAFALLTCWCLWAFDFSPSRIVNGITRFGGVLSFMFPPHIWETWGEWQEILKGLGETVAMAFMGTFLGAIVAFPLAYLGAKNIMPVSWFRLGVRRGFDSLRAVEQIILALIFIRAFGLGPLAGILAIAVSEVGTLSKLFSEAIENTSKKPVDGVRASGAGNLQTIRFAILPQALPVILSIILYNFESNTRSGTILGIVGAGGIGFLLADRISAYRWPEAWTIIFLIIVTVYLIDGFSGFLRQRVIGAKESGRV</sequence>
<feature type="domain" description="ABC transmembrane type-1" evidence="7">
    <location>
        <begin position="87"/>
        <end position="270"/>
    </location>
</feature>
<evidence type="ECO:0000256" key="4">
    <source>
        <dbReference type="ARBA" id="ARBA00022989"/>
    </source>
</evidence>
<dbReference type="EMBL" id="CXWC01000001">
    <property type="protein sequence ID" value="CTQ64133.1"/>
    <property type="molecule type" value="Genomic_DNA"/>
</dbReference>
<accession>A0A0M7AGT8</accession>
<dbReference type="Gene3D" id="1.10.3720.10">
    <property type="entry name" value="MetI-like"/>
    <property type="match status" value="1"/>
</dbReference>
<dbReference type="AlphaFoldDB" id="A0A0M7AGT8"/>
<evidence type="ECO:0000256" key="1">
    <source>
        <dbReference type="ARBA" id="ARBA00004651"/>
    </source>
</evidence>
<comment type="similarity">
    <text evidence="6">Belongs to the binding-protein-dependent transport system permease family.</text>
</comment>
<feature type="transmembrane region" description="Helical" evidence="6">
    <location>
        <begin position="198"/>
        <end position="218"/>
    </location>
</feature>
<dbReference type="Proteomes" id="UP000049983">
    <property type="component" value="Unassembled WGS sequence"/>
</dbReference>
<evidence type="ECO:0000256" key="3">
    <source>
        <dbReference type="ARBA" id="ARBA00022692"/>
    </source>
</evidence>
<feature type="transmembrane region" description="Helical" evidence="6">
    <location>
        <begin position="225"/>
        <end position="246"/>
    </location>
</feature>
<keyword evidence="3 6" id="KW-0812">Transmembrane</keyword>
<dbReference type="PANTHER" id="PTHR30043">
    <property type="entry name" value="PHOSPHONATES TRANSPORT SYSTEM PERMEASE PROTEIN"/>
    <property type="match status" value="1"/>
</dbReference>
<dbReference type="SUPFAM" id="SSF161098">
    <property type="entry name" value="MetI-like"/>
    <property type="match status" value="1"/>
</dbReference>
<dbReference type="PROSITE" id="PS50928">
    <property type="entry name" value="ABC_TM1"/>
    <property type="match status" value="1"/>
</dbReference>
<dbReference type="RefSeq" id="WP_055116106.1">
    <property type="nucleotide sequence ID" value="NZ_CXWA01000003.1"/>
</dbReference>
<organism evidence="8 9">
    <name type="scientific">Roseibium album</name>
    <dbReference type="NCBI Taxonomy" id="311410"/>
    <lineage>
        <taxon>Bacteria</taxon>
        <taxon>Pseudomonadati</taxon>
        <taxon>Pseudomonadota</taxon>
        <taxon>Alphaproteobacteria</taxon>
        <taxon>Hyphomicrobiales</taxon>
        <taxon>Stappiaceae</taxon>
        <taxon>Roseibium</taxon>
    </lineage>
</organism>
<evidence type="ECO:0000256" key="2">
    <source>
        <dbReference type="ARBA" id="ARBA00022448"/>
    </source>
</evidence>
<evidence type="ECO:0000313" key="8">
    <source>
        <dbReference type="EMBL" id="CTQ64133.1"/>
    </source>
</evidence>
<dbReference type="PANTHER" id="PTHR30043:SF9">
    <property type="entry name" value="PHOSPHONATES TRANSPORT SYSTEM PERMEASE PROTEIN"/>
    <property type="match status" value="1"/>
</dbReference>
<name>A0A0M7AGT8_9HYPH</name>
<dbReference type="InterPro" id="IPR005769">
    <property type="entry name" value="PhnE/PtxC"/>
</dbReference>